<dbReference type="SMART" id="SM00387">
    <property type="entry name" value="HATPase_c"/>
    <property type="match status" value="1"/>
</dbReference>
<keyword evidence="5" id="KW-0418">Kinase</keyword>
<feature type="domain" description="Response regulatory" evidence="11">
    <location>
        <begin position="772"/>
        <end position="885"/>
    </location>
</feature>
<dbReference type="CDD" id="cd16922">
    <property type="entry name" value="HATPase_EvgS-ArcB-TorS-like"/>
    <property type="match status" value="1"/>
</dbReference>
<dbReference type="Pfam" id="PF02518">
    <property type="entry name" value="HATPase_c"/>
    <property type="match status" value="1"/>
</dbReference>
<dbReference type="RefSeq" id="WP_053129187.1">
    <property type="nucleotide sequence ID" value="NZ_WHUV01000002.1"/>
</dbReference>
<dbReference type="EMBL" id="WHUV01000002">
    <property type="protein sequence ID" value="MQA54586.1"/>
    <property type="molecule type" value="Genomic_DNA"/>
</dbReference>
<dbReference type="InterPro" id="IPR036890">
    <property type="entry name" value="HATPase_C_sf"/>
</dbReference>
<gene>
    <name evidence="12" type="ORF">GDH07_14815</name>
</gene>
<dbReference type="CDD" id="cd17546">
    <property type="entry name" value="REC_hyHK_CKI1_RcsC-like"/>
    <property type="match status" value="1"/>
</dbReference>
<keyword evidence="9" id="KW-0472">Membrane</keyword>
<feature type="modified residue" description="4-aspartylphosphate" evidence="7">
    <location>
        <position position="821"/>
    </location>
</feature>
<dbReference type="InterPro" id="IPR011006">
    <property type="entry name" value="CheY-like_superfamily"/>
</dbReference>
<dbReference type="SMART" id="SM00065">
    <property type="entry name" value="GAF"/>
    <property type="match status" value="1"/>
</dbReference>
<feature type="domain" description="Response regulatory" evidence="11">
    <location>
        <begin position="894"/>
        <end position="1010"/>
    </location>
</feature>
<keyword evidence="8" id="KW-0175">Coiled coil</keyword>
<dbReference type="SMART" id="SM00388">
    <property type="entry name" value="HisKA"/>
    <property type="match status" value="1"/>
</dbReference>
<dbReference type="SUPFAM" id="SSF55781">
    <property type="entry name" value="GAF domain-like"/>
    <property type="match status" value="1"/>
</dbReference>
<organism evidence="12 13">
    <name type="scientific">Pseudomonas piscis</name>
    <dbReference type="NCBI Taxonomy" id="2614538"/>
    <lineage>
        <taxon>Bacteria</taxon>
        <taxon>Pseudomonadati</taxon>
        <taxon>Pseudomonadota</taxon>
        <taxon>Gammaproteobacteria</taxon>
        <taxon>Pseudomonadales</taxon>
        <taxon>Pseudomonadaceae</taxon>
        <taxon>Pseudomonas</taxon>
    </lineage>
</organism>
<feature type="modified residue" description="4-aspartylphosphate" evidence="7">
    <location>
        <position position="1090"/>
    </location>
</feature>
<dbReference type="SUPFAM" id="SSF47384">
    <property type="entry name" value="Homodimeric domain of signal transducing histidine kinase"/>
    <property type="match status" value="1"/>
</dbReference>
<evidence type="ECO:0000313" key="12">
    <source>
        <dbReference type="EMBL" id="MQA54586.1"/>
    </source>
</evidence>
<reference evidence="12 13" key="1">
    <citation type="submission" date="2019-10" db="EMBL/GenBank/DDBJ databases">
        <title>Pseudomonas dajingensis sp. nov., isolated from the profound head ulcers of farmed Murray cod (Maccullochella peelii peelii).</title>
        <authorList>
            <person name="Liu Y."/>
        </authorList>
    </citation>
    <scope>NUCLEOTIDE SEQUENCE [LARGE SCALE GENOMIC DNA]</scope>
    <source>
        <strain evidence="12 13">MC042</strain>
    </source>
</reference>
<evidence type="ECO:0000256" key="3">
    <source>
        <dbReference type="ARBA" id="ARBA00022553"/>
    </source>
</evidence>
<feature type="transmembrane region" description="Helical" evidence="9">
    <location>
        <begin position="20"/>
        <end position="43"/>
    </location>
</feature>
<feature type="modified residue" description="4-aspartylphosphate" evidence="7">
    <location>
        <position position="943"/>
    </location>
</feature>
<dbReference type="Pfam" id="PF13185">
    <property type="entry name" value="GAF_2"/>
    <property type="match status" value="1"/>
</dbReference>
<dbReference type="Gene3D" id="3.30.565.10">
    <property type="entry name" value="Histidine kinase-like ATPase, C-terminal domain"/>
    <property type="match status" value="1"/>
</dbReference>
<evidence type="ECO:0000256" key="6">
    <source>
        <dbReference type="ARBA" id="ARBA00023012"/>
    </source>
</evidence>
<dbReference type="Gene3D" id="1.10.287.130">
    <property type="match status" value="1"/>
</dbReference>
<protein>
    <recommendedName>
        <fullName evidence="2">histidine kinase</fullName>
        <ecNumber evidence="2">2.7.13.3</ecNumber>
    </recommendedName>
</protein>
<dbReference type="PROSITE" id="PS50109">
    <property type="entry name" value="HIS_KIN"/>
    <property type="match status" value="1"/>
</dbReference>
<dbReference type="InterPro" id="IPR001789">
    <property type="entry name" value="Sig_transdc_resp-reg_receiver"/>
</dbReference>
<keyword evidence="9" id="KW-0812">Transmembrane</keyword>
<dbReference type="InterPro" id="IPR029016">
    <property type="entry name" value="GAF-like_dom_sf"/>
</dbReference>
<dbReference type="GO" id="GO:0000155">
    <property type="term" value="F:phosphorelay sensor kinase activity"/>
    <property type="evidence" value="ECO:0007669"/>
    <property type="project" value="InterPro"/>
</dbReference>
<evidence type="ECO:0000313" key="13">
    <source>
        <dbReference type="Proteomes" id="UP000486534"/>
    </source>
</evidence>
<dbReference type="SMART" id="SM00448">
    <property type="entry name" value="REC"/>
    <property type="match status" value="3"/>
</dbReference>
<feature type="transmembrane region" description="Helical" evidence="9">
    <location>
        <begin position="183"/>
        <end position="205"/>
    </location>
</feature>
<evidence type="ECO:0000256" key="2">
    <source>
        <dbReference type="ARBA" id="ARBA00012438"/>
    </source>
</evidence>
<dbReference type="InterPro" id="IPR036097">
    <property type="entry name" value="HisK_dim/P_sf"/>
</dbReference>
<dbReference type="PRINTS" id="PR00344">
    <property type="entry name" value="BCTRLSENSOR"/>
</dbReference>
<evidence type="ECO:0000256" key="8">
    <source>
        <dbReference type="SAM" id="Coils"/>
    </source>
</evidence>
<sequence length="1163" mass="130364">MIRPSSVDEQSFRKLLTRNISLPLGVGVLSAVFFVSLITYLLSVIQWVQHTDRVINNFNEAARLTIDLETGMRGFLITGNEHFLDPYEVAKPRIISELRGLQELVADNPQQVDRIRRIEALQLEWNNYAQGMIELRRKNGDYREAVQAGRGKRLTDEVRKEYDDAVAMEQQLRQQRNENVSRTTIFSVALYLLFVVGISGLLAYVGRRDLLSLSRSYSDNLEAELRSARSLERQAWLRSGQTELAEQMLGQLSLNLLGRNVLQFCAQYLGTAVAALYVREEHGGLKRVAAYGFSREQEDQGQALYSDEGLVGQAAQHKRVIRLDEVPVDYFKVSSGLGEGLPRSVLVVPTHDDGRVNGVVELGFLRELGERDIEFLELIAGNIGTSIEAARYRQRLQEVLAETQQLNEELQVQQEELKTANEELEEQSRILKESQAHLETQQVELEQTNEQLAEQAQVLSEQRDAMDRKNSELNDAQIELQERAEELQRSSKYKSEFLANMSHELRTPLNSSLILAKLLAENAQENLSEEQVKFAESIYSAGNDLLNLINDILDISKVEAGKLEVRPENASVSRLVEGLSNLFQPLTAEKGLEFRVELQPGAPQTLFTDRQRVEQVLKNLLSNAVKFTEQGQVSLTVSAHPGAGIAFAVQDSGIGIAQDQQESIFEAFRQADGTTNRRYGGTGLGLSISRDLANLLGGSISVSSEPGRGSIFTLVLPEHYDAESPVLPAEPAAIAPVAVAQPPQAMPEVAVELAPIPRFADDRDKAPFSGRSILVVEDEANFAHILFDLAHELGYQCLVAHGADEGYGLATQFIPDAILLDMRLPDHSGLTVLQRLKEHPQTRHIPVHVISVEDRVEAAMHMGAVGYAVKPTTREELKDVFARLEAKLTQKVKRVLLVEDDDLQRDSIARLIGDDDIEITAVGLAQDALELLRENIYDCMVIDLKLPDMLGNDLLKRMSTEDICSFPPVIVYTGRNLTRDEEAELRKYSRSIIIKGARSPERLLDEVTLFLHKVESQLSHERQKMLKTARSRDKVFEGRKILLVDDDVRNIFALTSALEHKGAVVVIGRNGLEAIARLNEVEDIDLVLMDVMMPEMDGFEATAQIRKDPRWRKLPIIAVTAKAMKDDQERCLQAGANDYLAKPIDLDRLFSLIRVWLPKMERI</sequence>
<accession>A0A7X1U563</accession>
<dbReference type="Gene3D" id="3.40.50.2300">
    <property type="match status" value="3"/>
</dbReference>
<dbReference type="FunFam" id="3.30.565.10:FF:000010">
    <property type="entry name" value="Sensor histidine kinase RcsC"/>
    <property type="match status" value="1"/>
</dbReference>
<evidence type="ECO:0000256" key="4">
    <source>
        <dbReference type="ARBA" id="ARBA00022679"/>
    </source>
</evidence>
<feature type="domain" description="Response regulatory" evidence="11">
    <location>
        <begin position="1040"/>
        <end position="1157"/>
    </location>
</feature>
<dbReference type="CDD" id="cd00156">
    <property type="entry name" value="REC"/>
    <property type="match status" value="1"/>
</dbReference>
<dbReference type="InterPro" id="IPR007891">
    <property type="entry name" value="CHASE3"/>
</dbReference>
<evidence type="ECO:0000259" key="11">
    <source>
        <dbReference type="PROSITE" id="PS50110"/>
    </source>
</evidence>
<dbReference type="CDD" id="cd00082">
    <property type="entry name" value="HisKA"/>
    <property type="match status" value="1"/>
</dbReference>
<dbReference type="InterPro" id="IPR004358">
    <property type="entry name" value="Sig_transdc_His_kin-like_C"/>
</dbReference>
<keyword evidence="9" id="KW-1133">Transmembrane helix</keyword>
<name>A0A7X1U563_9PSED</name>
<keyword evidence="3 7" id="KW-0597">Phosphoprotein</keyword>
<dbReference type="Proteomes" id="UP000486534">
    <property type="component" value="Unassembled WGS sequence"/>
</dbReference>
<keyword evidence="4" id="KW-0808">Transferase</keyword>
<dbReference type="AlphaFoldDB" id="A0A7X1U563"/>
<dbReference type="PROSITE" id="PS50110">
    <property type="entry name" value="RESPONSE_REGULATORY"/>
    <property type="match status" value="3"/>
</dbReference>
<keyword evidence="6" id="KW-0902">Two-component regulatory system</keyword>
<dbReference type="CDD" id="cd19410">
    <property type="entry name" value="HK9-like_sensor"/>
    <property type="match status" value="1"/>
</dbReference>
<dbReference type="SUPFAM" id="SSF55874">
    <property type="entry name" value="ATPase domain of HSP90 chaperone/DNA topoisomerase II/histidine kinase"/>
    <property type="match status" value="1"/>
</dbReference>
<dbReference type="Pfam" id="PF00512">
    <property type="entry name" value="HisKA"/>
    <property type="match status" value="1"/>
</dbReference>
<dbReference type="Gene3D" id="3.30.450.40">
    <property type="match status" value="1"/>
</dbReference>
<dbReference type="InterPro" id="IPR003661">
    <property type="entry name" value="HisK_dim/P_dom"/>
</dbReference>
<dbReference type="SUPFAM" id="SSF52172">
    <property type="entry name" value="CheY-like"/>
    <property type="match status" value="3"/>
</dbReference>
<evidence type="ECO:0000256" key="1">
    <source>
        <dbReference type="ARBA" id="ARBA00000085"/>
    </source>
</evidence>
<dbReference type="InterPro" id="IPR003594">
    <property type="entry name" value="HATPase_dom"/>
</dbReference>
<proteinExistence type="predicted"/>
<evidence type="ECO:0000259" key="10">
    <source>
        <dbReference type="PROSITE" id="PS50109"/>
    </source>
</evidence>
<dbReference type="PANTHER" id="PTHR45339:SF1">
    <property type="entry name" value="HYBRID SIGNAL TRANSDUCTION HISTIDINE KINASE J"/>
    <property type="match status" value="1"/>
</dbReference>
<dbReference type="Pfam" id="PF05227">
    <property type="entry name" value="CHASE3"/>
    <property type="match status" value="1"/>
</dbReference>
<dbReference type="InterPro" id="IPR005467">
    <property type="entry name" value="His_kinase_dom"/>
</dbReference>
<dbReference type="Pfam" id="PF00072">
    <property type="entry name" value="Response_reg"/>
    <property type="match status" value="3"/>
</dbReference>
<dbReference type="EC" id="2.7.13.3" evidence="2"/>
<dbReference type="InterPro" id="IPR003018">
    <property type="entry name" value="GAF"/>
</dbReference>
<comment type="catalytic activity">
    <reaction evidence="1">
        <text>ATP + protein L-histidine = ADP + protein N-phospho-L-histidine.</text>
        <dbReference type="EC" id="2.7.13.3"/>
    </reaction>
</comment>
<dbReference type="PANTHER" id="PTHR45339">
    <property type="entry name" value="HYBRID SIGNAL TRANSDUCTION HISTIDINE KINASE J"/>
    <property type="match status" value="1"/>
</dbReference>
<evidence type="ECO:0000256" key="5">
    <source>
        <dbReference type="ARBA" id="ARBA00022777"/>
    </source>
</evidence>
<evidence type="ECO:0000256" key="7">
    <source>
        <dbReference type="PROSITE-ProRule" id="PRU00169"/>
    </source>
</evidence>
<feature type="domain" description="Histidine kinase" evidence="10">
    <location>
        <begin position="500"/>
        <end position="720"/>
    </location>
</feature>
<comment type="caution">
    <text evidence="12">The sequence shown here is derived from an EMBL/GenBank/DDBJ whole genome shotgun (WGS) entry which is preliminary data.</text>
</comment>
<feature type="coiled-coil region" evidence="8">
    <location>
        <begin position="389"/>
        <end position="490"/>
    </location>
</feature>
<evidence type="ECO:0000256" key="9">
    <source>
        <dbReference type="SAM" id="Phobius"/>
    </source>
</evidence>